<reference evidence="5 6" key="1">
    <citation type="journal article" date="2003" name="Proc. Natl. Acad. Sci. U.S.A.">
        <title>The genome sequence of Clostridium tetani, the causative agent of tetanus disease.</title>
        <authorList>
            <person name="Brueggemann H."/>
            <person name="Baumer S."/>
            <person name="Fricke W.F."/>
            <person name="Wiezer A."/>
            <person name="Liesegang H."/>
            <person name="Decker I."/>
            <person name="Herzberg C."/>
            <person name="Martinez-Arias R."/>
            <person name="Merkl R."/>
            <person name="Henne A."/>
            <person name="Gottschalk G."/>
        </authorList>
    </citation>
    <scope>NUCLEOTIDE SEQUENCE [LARGE SCALE GENOMIC DNA]</scope>
    <source>
        <strain evidence="6">Massachusetts / E88</strain>
    </source>
</reference>
<keyword evidence="6" id="KW-1185">Reference proteome</keyword>
<dbReference type="InterPro" id="IPR016181">
    <property type="entry name" value="Acyl_CoA_acyltransferase"/>
</dbReference>
<name>Q890S8_CLOTE</name>
<dbReference type="AlphaFoldDB" id="Q890S8"/>
<dbReference type="PANTHER" id="PTHR40599:SF1">
    <property type="entry name" value="[CITRATE [PRO-3S]-LYASE] LIGASE"/>
    <property type="match status" value="1"/>
</dbReference>
<dbReference type="HOGENOM" id="CLU_063190_0_0_9"/>
<accession>Q890S8</accession>
<sequence length="350" mass="40389">MLKMYDLHIKTINVKREEERKKVHKFLEGFDLKLDNDVDYTLIIEQNGEIKATCSKAKNVFKCFAVSKDLQGENVTSKLISALIDKSFEEGIFHNFIFTKPDKEKIFSSLNFKTLYKTDHVVFLEYGIYNIEKALDKISKEYNINNSEEKTALVMNCNPFTLGHRYLIEHASKNSKEVIVFIVEEDKSLFPFKTRYNLVKEGTKDLKNVKIVPGGEYIISSATFPTYFIREEDILVKAHAEIDAGIFGKYFGEKFNIKKRYVGEEPYCEVTNAYNQVLKSTLPKFGIELEEIKRKEIQGDFISASKVRGLIREGKLDEIINLVPSVTWEFLNSNDGKEIVEKIKKSVSPH</sequence>
<dbReference type="GO" id="GO:0008771">
    <property type="term" value="F:[citrate (pro-3S)-lyase] ligase activity"/>
    <property type="evidence" value="ECO:0007669"/>
    <property type="project" value="UniProtKB-EC"/>
</dbReference>
<dbReference type="InterPro" id="IPR013166">
    <property type="entry name" value="Citrate_lyase_ligase_C"/>
</dbReference>
<keyword evidence="2 3" id="KW-0067">ATP-binding</keyword>
<dbReference type="EC" id="6.2.1.22" evidence="3"/>
<dbReference type="PIRSF" id="PIRSF005751">
    <property type="entry name" value="Acet_citr_lig"/>
    <property type="match status" value="1"/>
</dbReference>
<dbReference type="SMART" id="SM00764">
    <property type="entry name" value="Citrate_ly_lig"/>
    <property type="match status" value="1"/>
</dbReference>
<dbReference type="KEGG" id="ctc:CTC_02557"/>
<evidence type="ECO:0000256" key="2">
    <source>
        <dbReference type="ARBA" id="ARBA00022840"/>
    </source>
</evidence>
<feature type="domain" description="Citrate lyase ligase C-terminal" evidence="4">
    <location>
        <begin position="150"/>
        <end position="331"/>
    </location>
</feature>
<dbReference type="InterPro" id="IPR005216">
    <property type="entry name" value="Citrate_lyase_ligase"/>
</dbReference>
<evidence type="ECO:0000259" key="4">
    <source>
        <dbReference type="SMART" id="SM00764"/>
    </source>
</evidence>
<evidence type="ECO:0000256" key="3">
    <source>
        <dbReference type="PIRNR" id="PIRNR005751"/>
    </source>
</evidence>
<proteinExistence type="predicted"/>
<dbReference type="PANTHER" id="PTHR40599">
    <property type="entry name" value="[CITRATE [PRO-3S]-LYASE] LIGASE"/>
    <property type="match status" value="1"/>
</dbReference>
<dbReference type="NCBIfam" id="TIGR00124">
    <property type="entry name" value="cit_ly_ligase"/>
    <property type="match status" value="1"/>
</dbReference>
<evidence type="ECO:0000256" key="1">
    <source>
        <dbReference type="ARBA" id="ARBA00022741"/>
    </source>
</evidence>
<dbReference type="InterPro" id="IPR014729">
    <property type="entry name" value="Rossmann-like_a/b/a_fold"/>
</dbReference>
<comment type="function">
    <text evidence="3">Acetylation of prosthetic group (2-(5''-phosphoribosyl)-3'-dephosphocoenzyme-A) of the gamma subunit of citrate lyase.</text>
</comment>
<keyword evidence="3 5" id="KW-0436">Ligase</keyword>
<protein>
    <recommendedName>
        <fullName evidence="3">[Citrate [pro-3S]-lyase] ligase</fullName>
        <ecNumber evidence="3">6.2.1.22</ecNumber>
    </recommendedName>
</protein>
<dbReference type="Pfam" id="PF08218">
    <property type="entry name" value="Citrate_ly_lig"/>
    <property type="match status" value="1"/>
</dbReference>
<organism evidence="5 6">
    <name type="scientific">Clostridium tetani (strain Massachusetts / E88)</name>
    <dbReference type="NCBI Taxonomy" id="212717"/>
    <lineage>
        <taxon>Bacteria</taxon>
        <taxon>Bacillati</taxon>
        <taxon>Bacillota</taxon>
        <taxon>Clostridia</taxon>
        <taxon>Eubacteriales</taxon>
        <taxon>Clostridiaceae</taxon>
        <taxon>Clostridium</taxon>
    </lineage>
</organism>
<dbReference type="GO" id="GO:0016829">
    <property type="term" value="F:lyase activity"/>
    <property type="evidence" value="ECO:0007669"/>
    <property type="project" value="UniProtKB-KW"/>
</dbReference>
<dbReference type="EMBL" id="AE015927">
    <property type="protein sequence ID" value="AAO37017.1"/>
    <property type="molecule type" value="Genomic_DNA"/>
</dbReference>
<dbReference type="Proteomes" id="UP000001412">
    <property type="component" value="Chromosome"/>
</dbReference>
<dbReference type="SUPFAM" id="SSF55729">
    <property type="entry name" value="Acyl-CoA N-acyltransferases (Nat)"/>
    <property type="match status" value="1"/>
</dbReference>
<evidence type="ECO:0000313" key="5">
    <source>
        <dbReference type="EMBL" id="AAO37017.1"/>
    </source>
</evidence>
<dbReference type="CDD" id="cd02169">
    <property type="entry name" value="Citrate_lyase_ligase"/>
    <property type="match status" value="1"/>
</dbReference>
<dbReference type="Gene3D" id="3.40.50.620">
    <property type="entry name" value="HUPs"/>
    <property type="match status" value="1"/>
</dbReference>
<keyword evidence="5" id="KW-0456">Lyase</keyword>
<dbReference type="GO" id="GO:0005524">
    <property type="term" value="F:ATP binding"/>
    <property type="evidence" value="ECO:0007669"/>
    <property type="project" value="UniProtKB-UniRule"/>
</dbReference>
<evidence type="ECO:0000313" key="6">
    <source>
        <dbReference type="Proteomes" id="UP000001412"/>
    </source>
</evidence>
<dbReference type="STRING" id="212717.CTC_02557"/>
<keyword evidence="1 3" id="KW-0547">Nucleotide-binding</keyword>
<comment type="catalytic activity">
    <reaction evidence="3">
        <text>holo-[citrate lyase ACP] + acetate + ATP = acetyl-[citrate lyase ACP] + AMP + diphosphate</text>
        <dbReference type="Rhea" id="RHEA:23788"/>
        <dbReference type="Rhea" id="RHEA-COMP:10158"/>
        <dbReference type="Rhea" id="RHEA-COMP:13710"/>
        <dbReference type="ChEBI" id="CHEBI:30089"/>
        <dbReference type="ChEBI" id="CHEBI:30616"/>
        <dbReference type="ChEBI" id="CHEBI:33019"/>
        <dbReference type="ChEBI" id="CHEBI:82683"/>
        <dbReference type="ChEBI" id="CHEBI:137976"/>
        <dbReference type="ChEBI" id="CHEBI:456215"/>
        <dbReference type="EC" id="6.2.1.22"/>
    </reaction>
</comment>
<gene>
    <name evidence="5" type="primary">citC</name>
    <name evidence="5" type="ordered locus">CTC_02557</name>
</gene>
<dbReference type="SUPFAM" id="SSF52374">
    <property type="entry name" value="Nucleotidylyl transferase"/>
    <property type="match status" value="1"/>
</dbReference>